<evidence type="ECO:0000256" key="4">
    <source>
        <dbReference type="ARBA" id="ARBA00023163"/>
    </source>
</evidence>
<dbReference type="InterPro" id="IPR023120">
    <property type="entry name" value="WHTH_transcript_rep_HrcA_IDD"/>
</dbReference>
<dbReference type="EMBL" id="BJXW01000012">
    <property type="protein sequence ID" value="GEN31051.1"/>
    <property type="molecule type" value="Genomic_DNA"/>
</dbReference>
<gene>
    <name evidence="5 7" type="primary">hrcA</name>
    <name evidence="7" type="ORF">CQU01_12890</name>
</gene>
<keyword evidence="2 5" id="KW-0805">Transcription regulation</keyword>
<dbReference type="HAMAP" id="MF_00081">
    <property type="entry name" value="HrcA"/>
    <property type="match status" value="1"/>
</dbReference>
<evidence type="ECO:0000313" key="7">
    <source>
        <dbReference type="EMBL" id="GEN31051.1"/>
    </source>
</evidence>
<protein>
    <recommendedName>
        <fullName evidence="5">Heat-inducible transcription repressor HrcA</fullName>
    </recommendedName>
</protein>
<dbReference type="GO" id="GO:0045892">
    <property type="term" value="P:negative regulation of DNA-templated transcription"/>
    <property type="evidence" value="ECO:0007669"/>
    <property type="project" value="UniProtKB-UniRule"/>
</dbReference>
<evidence type="ECO:0000256" key="2">
    <source>
        <dbReference type="ARBA" id="ARBA00023015"/>
    </source>
</evidence>
<sequence>MNMMLTKRQLLILKIIIDEFIDSAHPVGSRVISKKDGISLSAATIRNEMSDLEELGYLEKTHTSSGRIPSEKGYRYYVDHIIAPTIKSSNINIIKHVMQEGYFEVEQVVQKAAEVLSELTNYTAIILGPEIYDTKLKQIQLVPLSDHSAVSILVTDTGHVEHRSFSIPFDMKASDLEKMVNILNDRLAGVPILSLQEVIQDEVLHLMKRYVTDFERAYVYLSKVFSQDQPVKVYVGGKSNLLLQPEFRDVNKIHSFLSIMEDEQEIARLVQTSKEGIHVRIGQENDIDAIKDFSLITATYHVHGDQKGTIGLLGPTRMEYRKVITLLNAFSSEMTEALYLMYKDK</sequence>
<feature type="domain" description="Heat-inducible transcription repressor HrcA C-terminal" evidence="6">
    <location>
        <begin position="106"/>
        <end position="324"/>
    </location>
</feature>
<dbReference type="InterPro" id="IPR036390">
    <property type="entry name" value="WH_DNA-bd_sf"/>
</dbReference>
<dbReference type="Pfam" id="PF01628">
    <property type="entry name" value="HrcA"/>
    <property type="match status" value="1"/>
</dbReference>
<accession>A0A511UZ68</accession>
<name>A0A511UZ68_9BACI</name>
<organism evidence="7 8">
    <name type="scientific">Cerasibacillus quisquiliarum</name>
    <dbReference type="NCBI Taxonomy" id="227865"/>
    <lineage>
        <taxon>Bacteria</taxon>
        <taxon>Bacillati</taxon>
        <taxon>Bacillota</taxon>
        <taxon>Bacilli</taxon>
        <taxon>Bacillales</taxon>
        <taxon>Bacillaceae</taxon>
        <taxon>Cerasibacillus</taxon>
    </lineage>
</organism>
<evidence type="ECO:0000256" key="3">
    <source>
        <dbReference type="ARBA" id="ARBA00023016"/>
    </source>
</evidence>
<evidence type="ECO:0000256" key="1">
    <source>
        <dbReference type="ARBA" id="ARBA00022491"/>
    </source>
</evidence>
<dbReference type="Gene3D" id="3.30.450.40">
    <property type="match status" value="1"/>
</dbReference>
<comment type="caution">
    <text evidence="7">The sequence shown here is derived from an EMBL/GenBank/DDBJ whole genome shotgun (WGS) entry which is preliminary data.</text>
</comment>
<dbReference type="PANTHER" id="PTHR34824">
    <property type="entry name" value="HEAT-INDUCIBLE TRANSCRIPTION REPRESSOR HRCA"/>
    <property type="match status" value="1"/>
</dbReference>
<comment type="similarity">
    <text evidence="5">Belongs to the HrcA family.</text>
</comment>
<dbReference type="Gene3D" id="1.10.10.10">
    <property type="entry name" value="Winged helix-like DNA-binding domain superfamily/Winged helix DNA-binding domain"/>
    <property type="match status" value="1"/>
</dbReference>
<keyword evidence="1 5" id="KW-0678">Repressor</keyword>
<proteinExistence type="inferred from homology"/>
<dbReference type="InterPro" id="IPR036388">
    <property type="entry name" value="WH-like_DNA-bd_sf"/>
</dbReference>
<dbReference type="InterPro" id="IPR002571">
    <property type="entry name" value="HrcA"/>
</dbReference>
<dbReference type="Proteomes" id="UP000321491">
    <property type="component" value="Unassembled WGS sequence"/>
</dbReference>
<dbReference type="GO" id="GO:0003677">
    <property type="term" value="F:DNA binding"/>
    <property type="evidence" value="ECO:0007669"/>
    <property type="project" value="InterPro"/>
</dbReference>
<dbReference type="PANTHER" id="PTHR34824:SF1">
    <property type="entry name" value="HEAT-INDUCIBLE TRANSCRIPTION REPRESSOR HRCA"/>
    <property type="match status" value="1"/>
</dbReference>
<dbReference type="InterPro" id="IPR021153">
    <property type="entry name" value="HrcA_C"/>
</dbReference>
<comment type="function">
    <text evidence="5">Negative regulator of class I heat shock genes (grpE-dnaK-dnaJ and groELS operons). Prevents heat-shock induction of these operons.</text>
</comment>
<evidence type="ECO:0000256" key="5">
    <source>
        <dbReference type="HAMAP-Rule" id="MF_00081"/>
    </source>
</evidence>
<keyword evidence="4 5" id="KW-0804">Transcription</keyword>
<evidence type="ECO:0000313" key="8">
    <source>
        <dbReference type="Proteomes" id="UP000321491"/>
    </source>
</evidence>
<keyword evidence="3 5" id="KW-0346">Stress response</keyword>
<keyword evidence="8" id="KW-1185">Reference proteome</keyword>
<dbReference type="SUPFAM" id="SSF46785">
    <property type="entry name" value="Winged helix' DNA-binding domain"/>
    <property type="match status" value="1"/>
</dbReference>
<dbReference type="NCBIfam" id="TIGR00331">
    <property type="entry name" value="hrcA"/>
    <property type="match status" value="1"/>
</dbReference>
<dbReference type="SUPFAM" id="SSF55781">
    <property type="entry name" value="GAF domain-like"/>
    <property type="match status" value="1"/>
</dbReference>
<evidence type="ECO:0000259" key="6">
    <source>
        <dbReference type="Pfam" id="PF01628"/>
    </source>
</evidence>
<dbReference type="AlphaFoldDB" id="A0A511UZ68"/>
<reference evidence="7 8" key="1">
    <citation type="submission" date="2019-07" db="EMBL/GenBank/DDBJ databases">
        <title>Whole genome shotgun sequence of Cerasibacillus quisquiliarum NBRC 102429.</title>
        <authorList>
            <person name="Hosoyama A."/>
            <person name="Uohara A."/>
            <person name="Ohji S."/>
            <person name="Ichikawa N."/>
        </authorList>
    </citation>
    <scope>NUCLEOTIDE SEQUENCE [LARGE SCALE GENOMIC DNA]</scope>
    <source>
        <strain evidence="7 8">NBRC 102429</strain>
    </source>
</reference>
<dbReference type="PIRSF" id="PIRSF005485">
    <property type="entry name" value="HrcA"/>
    <property type="match status" value="1"/>
</dbReference>
<dbReference type="Gene3D" id="3.30.390.60">
    <property type="entry name" value="Heat-inducible transcription repressor hrca homolog, domain 3"/>
    <property type="match status" value="1"/>
</dbReference>
<dbReference type="InterPro" id="IPR029016">
    <property type="entry name" value="GAF-like_dom_sf"/>
</dbReference>